<evidence type="ECO:0000256" key="1">
    <source>
        <dbReference type="ARBA" id="ARBA00004141"/>
    </source>
</evidence>
<dbReference type="AlphaFoldDB" id="A0A6G1J085"/>
<gene>
    <name evidence="9" type="ORF">K458DRAFT_304176</name>
</gene>
<feature type="domain" description="Rhodopsin" evidence="8">
    <location>
        <begin position="63"/>
        <end position="312"/>
    </location>
</feature>
<dbReference type="GO" id="GO:0016020">
    <property type="term" value="C:membrane"/>
    <property type="evidence" value="ECO:0007669"/>
    <property type="project" value="UniProtKB-SubCell"/>
</dbReference>
<evidence type="ECO:0000256" key="6">
    <source>
        <dbReference type="SAM" id="MobiDB-lite"/>
    </source>
</evidence>
<feature type="transmembrane region" description="Helical" evidence="7">
    <location>
        <begin position="211"/>
        <end position="236"/>
    </location>
</feature>
<dbReference type="EMBL" id="MU005583">
    <property type="protein sequence ID" value="KAF2683611.1"/>
    <property type="molecule type" value="Genomic_DNA"/>
</dbReference>
<evidence type="ECO:0000256" key="5">
    <source>
        <dbReference type="ARBA" id="ARBA00038359"/>
    </source>
</evidence>
<dbReference type="PANTHER" id="PTHR33048:SF129">
    <property type="entry name" value="INTEGRAL MEMBRANE PROTEIN-RELATED"/>
    <property type="match status" value="1"/>
</dbReference>
<evidence type="ECO:0000259" key="8">
    <source>
        <dbReference type="Pfam" id="PF20684"/>
    </source>
</evidence>
<name>A0A6G1J085_9PLEO</name>
<feature type="transmembrane region" description="Helical" evidence="7">
    <location>
        <begin position="79"/>
        <end position="104"/>
    </location>
</feature>
<feature type="transmembrane region" description="Helical" evidence="7">
    <location>
        <begin position="158"/>
        <end position="191"/>
    </location>
</feature>
<feature type="transmembrane region" description="Helical" evidence="7">
    <location>
        <begin position="44"/>
        <end position="67"/>
    </location>
</feature>
<dbReference type="OrthoDB" id="5329176at2759"/>
<keyword evidence="4 7" id="KW-0472">Membrane</keyword>
<organism evidence="9 10">
    <name type="scientific">Lentithecium fluviatile CBS 122367</name>
    <dbReference type="NCBI Taxonomy" id="1168545"/>
    <lineage>
        <taxon>Eukaryota</taxon>
        <taxon>Fungi</taxon>
        <taxon>Dikarya</taxon>
        <taxon>Ascomycota</taxon>
        <taxon>Pezizomycotina</taxon>
        <taxon>Dothideomycetes</taxon>
        <taxon>Pleosporomycetidae</taxon>
        <taxon>Pleosporales</taxon>
        <taxon>Massarineae</taxon>
        <taxon>Lentitheciaceae</taxon>
        <taxon>Lentithecium</taxon>
    </lineage>
</organism>
<keyword evidence="10" id="KW-1185">Reference proteome</keyword>
<proteinExistence type="inferred from homology"/>
<keyword evidence="3 7" id="KW-1133">Transmembrane helix</keyword>
<dbReference type="Proteomes" id="UP000799291">
    <property type="component" value="Unassembled WGS sequence"/>
</dbReference>
<evidence type="ECO:0000256" key="3">
    <source>
        <dbReference type="ARBA" id="ARBA00022989"/>
    </source>
</evidence>
<dbReference type="InterPro" id="IPR052337">
    <property type="entry name" value="SAT4-like"/>
</dbReference>
<feature type="transmembrane region" description="Helical" evidence="7">
    <location>
        <begin position="286"/>
        <end position="310"/>
    </location>
</feature>
<keyword evidence="2 7" id="KW-0812">Transmembrane</keyword>
<comment type="subcellular location">
    <subcellularLocation>
        <location evidence="1">Membrane</location>
        <topology evidence="1">Multi-pass membrane protein</topology>
    </subcellularLocation>
</comment>
<evidence type="ECO:0000256" key="2">
    <source>
        <dbReference type="ARBA" id="ARBA00022692"/>
    </source>
</evidence>
<evidence type="ECO:0000256" key="4">
    <source>
        <dbReference type="ARBA" id="ARBA00023136"/>
    </source>
</evidence>
<reference evidence="9" key="1">
    <citation type="journal article" date="2020" name="Stud. Mycol.">
        <title>101 Dothideomycetes genomes: a test case for predicting lifestyles and emergence of pathogens.</title>
        <authorList>
            <person name="Haridas S."/>
            <person name="Albert R."/>
            <person name="Binder M."/>
            <person name="Bloem J."/>
            <person name="Labutti K."/>
            <person name="Salamov A."/>
            <person name="Andreopoulos B."/>
            <person name="Baker S."/>
            <person name="Barry K."/>
            <person name="Bills G."/>
            <person name="Bluhm B."/>
            <person name="Cannon C."/>
            <person name="Castanera R."/>
            <person name="Culley D."/>
            <person name="Daum C."/>
            <person name="Ezra D."/>
            <person name="Gonzalez J."/>
            <person name="Henrissat B."/>
            <person name="Kuo A."/>
            <person name="Liang C."/>
            <person name="Lipzen A."/>
            <person name="Lutzoni F."/>
            <person name="Magnuson J."/>
            <person name="Mondo S."/>
            <person name="Nolan M."/>
            <person name="Ohm R."/>
            <person name="Pangilinan J."/>
            <person name="Park H.-J."/>
            <person name="Ramirez L."/>
            <person name="Alfaro M."/>
            <person name="Sun H."/>
            <person name="Tritt A."/>
            <person name="Yoshinaga Y."/>
            <person name="Zwiers L.-H."/>
            <person name="Turgeon B."/>
            <person name="Goodwin S."/>
            <person name="Spatafora J."/>
            <person name="Crous P."/>
            <person name="Grigoriev I."/>
        </authorList>
    </citation>
    <scope>NUCLEOTIDE SEQUENCE</scope>
    <source>
        <strain evidence="9">CBS 122367</strain>
    </source>
</reference>
<evidence type="ECO:0000256" key="7">
    <source>
        <dbReference type="SAM" id="Phobius"/>
    </source>
</evidence>
<feature type="compositionally biased region" description="Basic and acidic residues" evidence="6">
    <location>
        <begin position="431"/>
        <end position="446"/>
    </location>
</feature>
<dbReference type="PANTHER" id="PTHR33048">
    <property type="entry name" value="PTH11-LIKE INTEGRAL MEMBRANE PROTEIN (AFU_ORTHOLOGUE AFUA_5G11245)"/>
    <property type="match status" value="1"/>
</dbReference>
<feature type="compositionally biased region" description="Polar residues" evidence="6">
    <location>
        <begin position="388"/>
        <end position="398"/>
    </location>
</feature>
<dbReference type="InterPro" id="IPR049326">
    <property type="entry name" value="Rhodopsin_dom_fungi"/>
</dbReference>
<evidence type="ECO:0000313" key="9">
    <source>
        <dbReference type="EMBL" id="KAF2683611.1"/>
    </source>
</evidence>
<evidence type="ECO:0000313" key="10">
    <source>
        <dbReference type="Proteomes" id="UP000799291"/>
    </source>
</evidence>
<feature type="compositionally biased region" description="Polar residues" evidence="6">
    <location>
        <begin position="420"/>
        <end position="430"/>
    </location>
</feature>
<protein>
    <recommendedName>
        <fullName evidence="8">Rhodopsin domain-containing protein</fullName>
    </recommendedName>
</protein>
<dbReference type="Pfam" id="PF20684">
    <property type="entry name" value="Fung_rhodopsin"/>
    <property type="match status" value="1"/>
</dbReference>
<feature type="region of interest" description="Disordered" evidence="6">
    <location>
        <begin position="384"/>
        <end position="446"/>
    </location>
</feature>
<feature type="transmembrane region" description="Helical" evidence="7">
    <location>
        <begin position="124"/>
        <end position="146"/>
    </location>
</feature>
<feature type="transmembrane region" description="Helical" evidence="7">
    <location>
        <begin position="248"/>
        <end position="274"/>
    </location>
</feature>
<accession>A0A6G1J085</accession>
<sequence>MADVELLHRHADKLFARDGGLVPPSSVILSWPRPNYINPDTHDWSGSVIVIVVLALSITVYTARIWARVVLAKNAGLDDLLMSVAMFPLIGVSMAVVLGCRVYGFQLHAWDQTSETYVTTRQMAWAIELTYMASTSLIKISILCFYRRLANGSVSRTFVYWVWGSIAFVIVYFVAFTMAIIFTCSPIQGYWRMFDIKWRLQNEMSCHNEGATIVSVAVVSTTQDLVICALPIFLVWNLQIPKRQKAALIAIFAMGLLTCVCGIMRTYYAIYVYYFTYDISWYAYYGWIWTALEAQLGVVCASAPALKVFFKRYFNFSSNRSGLSKSSAKKASGYGKASPANSPGNSLGFSQGASSCDSKWDAEPVPLNQIKISTGLNVVVEDRDDAASQGSSSSTRNLTALPVQRASPTESHTGWLGSRTICTSFRPESQGSRDTEHDIERGTGRV</sequence>
<comment type="similarity">
    <text evidence="5">Belongs to the SAT4 family.</text>
</comment>